<dbReference type="OrthoDB" id="3062182at2759"/>
<feature type="region of interest" description="Disordered" evidence="1">
    <location>
        <begin position="486"/>
        <end position="505"/>
    </location>
</feature>
<feature type="region of interest" description="Disordered" evidence="1">
    <location>
        <begin position="278"/>
        <end position="303"/>
    </location>
</feature>
<gene>
    <name evidence="3" type="ORF">H1R20_g3386</name>
</gene>
<feature type="region of interest" description="Disordered" evidence="1">
    <location>
        <begin position="344"/>
        <end position="375"/>
    </location>
</feature>
<evidence type="ECO:0000313" key="4">
    <source>
        <dbReference type="Proteomes" id="UP001140091"/>
    </source>
</evidence>
<protein>
    <recommendedName>
        <fullName evidence="5">Transmembrane protein</fullName>
    </recommendedName>
</protein>
<feature type="non-terminal residue" evidence="3">
    <location>
        <position position="505"/>
    </location>
</feature>
<name>A0A9W8JMW2_9AGAR</name>
<feature type="compositionally biased region" description="Pro residues" evidence="1">
    <location>
        <begin position="359"/>
        <end position="374"/>
    </location>
</feature>
<keyword evidence="4" id="KW-1185">Reference proteome</keyword>
<keyword evidence="2" id="KW-0812">Transmembrane</keyword>
<dbReference type="CDD" id="cd12087">
    <property type="entry name" value="TM_EGFR-like"/>
    <property type="match status" value="1"/>
</dbReference>
<feature type="region of interest" description="Disordered" evidence="1">
    <location>
        <begin position="427"/>
        <end position="452"/>
    </location>
</feature>
<organism evidence="3 4">
    <name type="scientific">Candolleomyces eurysporus</name>
    <dbReference type="NCBI Taxonomy" id="2828524"/>
    <lineage>
        <taxon>Eukaryota</taxon>
        <taxon>Fungi</taxon>
        <taxon>Dikarya</taxon>
        <taxon>Basidiomycota</taxon>
        <taxon>Agaricomycotina</taxon>
        <taxon>Agaricomycetes</taxon>
        <taxon>Agaricomycetidae</taxon>
        <taxon>Agaricales</taxon>
        <taxon>Agaricineae</taxon>
        <taxon>Psathyrellaceae</taxon>
        <taxon>Candolleomyces</taxon>
    </lineage>
</organism>
<evidence type="ECO:0000256" key="1">
    <source>
        <dbReference type="SAM" id="MobiDB-lite"/>
    </source>
</evidence>
<feature type="compositionally biased region" description="Polar residues" evidence="1">
    <location>
        <begin position="283"/>
        <end position="303"/>
    </location>
</feature>
<dbReference type="AlphaFoldDB" id="A0A9W8JMW2"/>
<dbReference type="Gene3D" id="2.60.120.260">
    <property type="entry name" value="Galactose-binding domain-like"/>
    <property type="match status" value="1"/>
</dbReference>
<evidence type="ECO:0000313" key="3">
    <source>
        <dbReference type="EMBL" id="KAJ2933715.1"/>
    </source>
</evidence>
<feature type="transmembrane region" description="Helical" evidence="2">
    <location>
        <begin position="306"/>
        <end position="330"/>
    </location>
</feature>
<dbReference type="Proteomes" id="UP001140091">
    <property type="component" value="Unassembled WGS sequence"/>
</dbReference>
<accession>A0A9W8JMW2</accession>
<feature type="compositionally biased region" description="Polar residues" evidence="1">
    <location>
        <begin position="435"/>
        <end position="449"/>
    </location>
</feature>
<reference evidence="3" key="1">
    <citation type="submission" date="2022-06" db="EMBL/GenBank/DDBJ databases">
        <title>Genome Sequence of Candolleomyces eurysporus.</title>
        <authorList>
            <person name="Buettner E."/>
        </authorList>
    </citation>
    <scope>NUCLEOTIDE SEQUENCE</scope>
    <source>
        <strain evidence="3">VTCC 930004</strain>
    </source>
</reference>
<proteinExistence type="predicted"/>
<evidence type="ECO:0000256" key="2">
    <source>
        <dbReference type="SAM" id="Phobius"/>
    </source>
</evidence>
<keyword evidence="2" id="KW-1133">Transmembrane helix</keyword>
<dbReference type="EMBL" id="JANBPK010000737">
    <property type="protein sequence ID" value="KAJ2933715.1"/>
    <property type="molecule type" value="Genomic_DNA"/>
</dbReference>
<keyword evidence="2" id="KW-0472">Membrane</keyword>
<comment type="caution">
    <text evidence="3">The sequence shown here is derived from an EMBL/GenBank/DDBJ whole genome shotgun (WGS) entry which is preliminary data.</text>
</comment>
<sequence length="505" mass="53998">MSRTRWVVFDDSHRDIVYEGPWSTREDTFTGLGTRGPAYRGSQHSTNGAASLSFPFVGSQLTVLGTSNVLNSSASTDPFWECLVDGVPIPTQRPSPSHENNWPLCYTYNQTFARHTLTLNVLASERTFLLDQIRYLPLANMTTVLQHASVVIEQSDPSISYASGDWQAADDAMLALQAGSTINVKFTGTKLTWVGQVLGGLPSEPSSGTYTIDSRSPVRFTWNGSTAITTNQLYQTFFETPDLDMGTHALTVTHQGTSAPLVLDYLLVEDGDIIAATPGDPAPSSTAITPDGTTAPASSSGSKTPVGAIVGGVLGGIVLIGIFVLAFYFLRRRMAARRDLNEKASPYYSPDLNGSRPSNPHPHPLYPPPSPPHPHLVAQNSFTSLPMAQTTTGGGSLTGQYPVIHRPDGTDYFGASQPAPEGVQRLAPLRRTPGGSETSTMPLMTSIESSPAIPPNGTNFEDHRMSMGHSTLYSGPVGPLVAHPTATYSPNYSPPPQGPTHSGYV</sequence>
<evidence type="ECO:0008006" key="5">
    <source>
        <dbReference type="Google" id="ProtNLM"/>
    </source>
</evidence>